<comment type="caution">
    <text evidence="2">The sequence shown here is derived from an EMBL/GenBank/DDBJ whole genome shotgun (WGS) entry which is preliminary data.</text>
</comment>
<name>A0ABS7ZEZ8_9MICO</name>
<gene>
    <name evidence="2" type="ORF">LEP48_09680</name>
</gene>
<dbReference type="Gene3D" id="3.40.50.720">
    <property type="entry name" value="NAD(P)-binding Rossmann-like Domain"/>
    <property type="match status" value="1"/>
</dbReference>
<dbReference type="PANTHER" id="PTHR12126">
    <property type="entry name" value="NADH-UBIQUINONE OXIDOREDUCTASE 39 KDA SUBUNIT-RELATED"/>
    <property type="match status" value="1"/>
</dbReference>
<reference evidence="2 3" key="1">
    <citation type="submission" date="2021-09" db="EMBL/GenBank/DDBJ databases">
        <title>Isoptericola luteus sp. nov., a novel bacterium isolated from Harbin, the capital city of Heilongjiang province.</title>
        <authorList>
            <person name="Li J."/>
        </authorList>
    </citation>
    <scope>NUCLEOTIDE SEQUENCE [LARGE SCALE GENOMIC DNA]</scope>
    <source>
        <strain evidence="2 3">NEAU-Y5</strain>
    </source>
</reference>
<organism evidence="2 3">
    <name type="scientific">Isoptericola luteus</name>
    <dbReference type="NCBI Taxonomy" id="2879484"/>
    <lineage>
        <taxon>Bacteria</taxon>
        <taxon>Bacillati</taxon>
        <taxon>Actinomycetota</taxon>
        <taxon>Actinomycetes</taxon>
        <taxon>Micrococcales</taxon>
        <taxon>Promicromonosporaceae</taxon>
        <taxon>Isoptericola</taxon>
    </lineage>
</organism>
<dbReference type="Pfam" id="PF13460">
    <property type="entry name" value="NAD_binding_10"/>
    <property type="match status" value="1"/>
</dbReference>
<dbReference type="InterPro" id="IPR016040">
    <property type="entry name" value="NAD(P)-bd_dom"/>
</dbReference>
<feature type="domain" description="NAD(P)-binding" evidence="1">
    <location>
        <begin position="41"/>
        <end position="171"/>
    </location>
</feature>
<protein>
    <submittedName>
        <fullName evidence="2">NAD(P)H-binding protein</fullName>
    </submittedName>
</protein>
<sequence>MKIAVAGATGTVGKYVTRSARDRGHKVVPLSRTTGVDLLAGRGIREILSGVDVVVDVTNKTTLSASVARRFFETVTRHLLAAETSAGVGHHVALSIVGIDDIDASYYAGKLAQERVVASGPVPWTIARAGQFHEFAGQLLTGMKGPIAIMPRCLTRPVAARDVAEHLVDLAETAPQGRATDLVGPRDEVLADLARRQLAHDDIRRRVVEVRFPGAYGRGLASGSLRGGRDHVATTTTFEEWLHGPDHRASGRL</sequence>
<dbReference type="InterPro" id="IPR051207">
    <property type="entry name" value="ComplexI_NDUFA9_subunit"/>
</dbReference>
<evidence type="ECO:0000259" key="1">
    <source>
        <dbReference type="Pfam" id="PF13460"/>
    </source>
</evidence>
<dbReference type="PANTHER" id="PTHR12126:SF11">
    <property type="entry name" value="NADH DEHYDROGENASE [UBIQUINONE] 1 ALPHA SUBCOMPLEX SUBUNIT 9, MITOCHONDRIAL"/>
    <property type="match status" value="1"/>
</dbReference>
<dbReference type="RefSeq" id="WP_225565367.1">
    <property type="nucleotide sequence ID" value="NZ_JAIXCQ010000005.1"/>
</dbReference>
<keyword evidence="3" id="KW-1185">Reference proteome</keyword>
<proteinExistence type="predicted"/>
<accession>A0ABS7ZEZ8</accession>
<evidence type="ECO:0000313" key="3">
    <source>
        <dbReference type="Proteomes" id="UP001319870"/>
    </source>
</evidence>
<dbReference type="InterPro" id="IPR036291">
    <property type="entry name" value="NAD(P)-bd_dom_sf"/>
</dbReference>
<evidence type="ECO:0000313" key="2">
    <source>
        <dbReference type="EMBL" id="MCA5893618.1"/>
    </source>
</evidence>
<dbReference type="SUPFAM" id="SSF51735">
    <property type="entry name" value="NAD(P)-binding Rossmann-fold domains"/>
    <property type="match status" value="1"/>
</dbReference>
<dbReference type="EMBL" id="JAIXCQ010000005">
    <property type="protein sequence ID" value="MCA5893618.1"/>
    <property type="molecule type" value="Genomic_DNA"/>
</dbReference>
<dbReference type="Proteomes" id="UP001319870">
    <property type="component" value="Unassembled WGS sequence"/>
</dbReference>